<comment type="caution">
    <text evidence="1">The sequence shown here is derived from an EMBL/GenBank/DDBJ whole genome shotgun (WGS) entry which is preliminary data.</text>
</comment>
<name>A0ABP7K5Y3_9RHOB</name>
<evidence type="ECO:0000313" key="2">
    <source>
        <dbReference type="Proteomes" id="UP001399917"/>
    </source>
</evidence>
<sequence length="307" mass="35226">MTQDGITAETKVEWRQTLRTLGEAEGFFEELGRQHSALHVARGKTLIVTFENLDHVFDFNDGKLPWGYDFVTNNGWSLLGLMAHDWTWYRDEAVLDFFDRLAREGFFEQFEKVVFYGASMGAYAAAAFSAAAPGATVVLISPQATLSRDDASWETRYRKAWSRDFSGRYGYAPDMLSDADKVYLFYDPLAPLDAMHAALFRGANVLKLRCRYFGHRIASMWGRMGVLKPIVEGAITGTLSEKEFYHLLRERRELRRYQREMLERLEKIDRPGLIVIYCRAVLARSAGPRFRQAMTRAQRKLSGTKSQ</sequence>
<protein>
    <recommendedName>
        <fullName evidence="3">Phosphoadenosine phosphosulfate reductase</fullName>
    </recommendedName>
</protein>
<dbReference type="RefSeq" id="WP_344846208.1">
    <property type="nucleotide sequence ID" value="NZ_BAABDF010000007.1"/>
</dbReference>
<dbReference type="Proteomes" id="UP001399917">
    <property type="component" value="Unassembled WGS sequence"/>
</dbReference>
<proteinExistence type="predicted"/>
<dbReference type="EMBL" id="BAABDF010000007">
    <property type="protein sequence ID" value="GAA3866891.1"/>
    <property type="molecule type" value="Genomic_DNA"/>
</dbReference>
<accession>A0ABP7K5Y3</accession>
<reference evidence="2" key="1">
    <citation type="journal article" date="2019" name="Int. J. Syst. Evol. Microbiol.">
        <title>The Global Catalogue of Microorganisms (GCM) 10K type strain sequencing project: providing services to taxonomists for standard genome sequencing and annotation.</title>
        <authorList>
            <consortium name="The Broad Institute Genomics Platform"/>
            <consortium name="The Broad Institute Genome Sequencing Center for Infectious Disease"/>
            <person name="Wu L."/>
            <person name="Ma J."/>
        </authorList>
    </citation>
    <scope>NUCLEOTIDE SEQUENCE [LARGE SCALE GENOMIC DNA]</scope>
    <source>
        <strain evidence="2">JCM 17190</strain>
    </source>
</reference>
<organism evidence="1 2">
    <name type="scientific">Celeribacter arenosi</name>
    <dbReference type="NCBI Taxonomy" id="792649"/>
    <lineage>
        <taxon>Bacteria</taxon>
        <taxon>Pseudomonadati</taxon>
        <taxon>Pseudomonadota</taxon>
        <taxon>Alphaproteobacteria</taxon>
        <taxon>Rhodobacterales</taxon>
        <taxon>Roseobacteraceae</taxon>
        <taxon>Celeribacter</taxon>
    </lineage>
</organism>
<dbReference type="Gene3D" id="3.40.50.1820">
    <property type="entry name" value="alpha/beta hydrolase"/>
    <property type="match status" value="1"/>
</dbReference>
<dbReference type="SUPFAM" id="SSF53474">
    <property type="entry name" value="alpha/beta-Hydrolases"/>
    <property type="match status" value="1"/>
</dbReference>
<gene>
    <name evidence="1" type="ORF">GCM10022404_16300</name>
</gene>
<evidence type="ECO:0000313" key="1">
    <source>
        <dbReference type="EMBL" id="GAA3866891.1"/>
    </source>
</evidence>
<keyword evidence="2" id="KW-1185">Reference proteome</keyword>
<evidence type="ECO:0008006" key="3">
    <source>
        <dbReference type="Google" id="ProtNLM"/>
    </source>
</evidence>
<dbReference type="InterPro" id="IPR029058">
    <property type="entry name" value="AB_hydrolase_fold"/>
</dbReference>